<dbReference type="OrthoDB" id="3553935at2759"/>
<proteinExistence type="predicted"/>
<keyword evidence="2" id="KW-1185">Reference proteome</keyword>
<dbReference type="RefSeq" id="XP_018067444.1">
    <property type="nucleotide sequence ID" value="XM_018213343.1"/>
</dbReference>
<dbReference type="Proteomes" id="UP000070700">
    <property type="component" value="Unassembled WGS sequence"/>
</dbReference>
<sequence length="224" mass="24527">MCTAKTLSDEASVNNFTLLGLRTSGRNKHKHSINKMAPNKRNIFTILFAILLLLASASAAPYLNSSSTSVEELHSRGASDYRAYLVNALLCKANPTNLNMCTLATIDIQIPIPSGYAYDGVAIYVFDHNCVVIGYNPQVDRKQLNGQAENDCFGMSSELPHYVIVCQSGLWFPDPIGAMGIWYNGEFVAPSEDTANLVAGYTGIGTAQDDVWWNYAWARVAFPC</sequence>
<organism evidence="1 2">
    <name type="scientific">Mollisia scopiformis</name>
    <name type="common">Conifer needle endophyte fungus</name>
    <name type="synonym">Phialocephala scopiformis</name>
    <dbReference type="NCBI Taxonomy" id="149040"/>
    <lineage>
        <taxon>Eukaryota</taxon>
        <taxon>Fungi</taxon>
        <taxon>Dikarya</taxon>
        <taxon>Ascomycota</taxon>
        <taxon>Pezizomycotina</taxon>
        <taxon>Leotiomycetes</taxon>
        <taxon>Helotiales</taxon>
        <taxon>Mollisiaceae</taxon>
        <taxon>Mollisia</taxon>
    </lineage>
</organism>
<gene>
    <name evidence="1" type="ORF">LY89DRAFT_673187</name>
</gene>
<dbReference type="KEGG" id="psco:LY89DRAFT_673187"/>
<accession>A0A194WZF8</accession>
<protein>
    <submittedName>
        <fullName evidence="1">Uncharacterized protein</fullName>
    </submittedName>
</protein>
<dbReference type="InParanoid" id="A0A194WZF8"/>
<name>A0A194WZF8_MOLSC</name>
<evidence type="ECO:0000313" key="1">
    <source>
        <dbReference type="EMBL" id="KUJ13089.1"/>
    </source>
</evidence>
<dbReference type="AlphaFoldDB" id="A0A194WZF8"/>
<reference evidence="1 2" key="1">
    <citation type="submission" date="2015-10" db="EMBL/GenBank/DDBJ databases">
        <title>Full genome of DAOMC 229536 Phialocephala scopiformis, a fungal endophyte of spruce producing the potent anti-insectan compound rugulosin.</title>
        <authorList>
            <consortium name="DOE Joint Genome Institute"/>
            <person name="Walker A.K."/>
            <person name="Frasz S.L."/>
            <person name="Seifert K.A."/>
            <person name="Miller J.D."/>
            <person name="Mondo S.J."/>
            <person name="Labutti K."/>
            <person name="Lipzen A."/>
            <person name="Dockter R."/>
            <person name="Kennedy M."/>
            <person name="Grigoriev I.V."/>
            <person name="Spatafora J.W."/>
        </authorList>
    </citation>
    <scope>NUCLEOTIDE SEQUENCE [LARGE SCALE GENOMIC DNA]</scope>
    <source>
        <strain evidence="1 2">CBS 120377</strain>
    </source>
</reference>
<evidence type="ECO:0000313" key="2">
    <source>
        <dbReference type="Proteomes" id="UP000070700"/>
    </source>
</evidence>
<dbReference type="GeneID" id="28823069"/>
<dbReference type="EMBL" id="KQ947423">
    <property type="protein sequence ID" value="KUJ13089.1"/>
    <property type="molecule type" value="Genomic_DNA"/>
</dbReference>